<dbReference type="CDD" id="cd04301">
    <property type="entry name" value="NAT_SF"/>
    <property type="match status" value="1"/>
</dbReference>
<feature type="compositionally biased region" description="Basic and acidic residues" evidence="16">
    <location>
        <begin position="1073"/>
        <end position="1088"/>
    </location>
</feature>
<sequence>MKIIRFETLNMSNNRYNPAELPPTVGILIDNIQQNFTGILNFWDDQTIDYLNQKRRTILNEWDRNRKLEKIIDFVSYNLRKTPDQNEIAPFMLPSMMINQTNHSPSSPSSISFSPSTPKRISAAEVKNWEPFYIYLFSKTYDELVISGTKSPIISREKCEIGLRRLDLRKSEEIDAMIHALIDYEILAFIYEKFAQNIGQIGRQILLAGMEKLNYAINLSLFSETVISSTTLIEILKNIHIFNRNLFERKPSIRQALSSYLIYLLNKLDTDVDDVKFILNMSRRFVHYLNRIRLLPTENRSFNNRSSQVKDQSSYSLHYSHWFAACVLPRYTKCFPLYFVCDIFGFDYLQSMIRYLKQDFKPSSSDLDNYSVQDYFEHIECEFLDHGKPFWSKQFRQMLQHSSIDILLVNIQDYLLDEKIISSSNQNNSNSSMTKSKLQQFYRFYERLLRFKSIFDKFFCQPQPNSTLEPSIIDSENDDCEESSSDSDSDDQDDDMELIPPHCNYCDKDKFFYCFIHNQINQSTTTNRKHLDHEQQKIILKPNQFPKEWIERFLIKLNDDEIIIGIFTTENFNPKRLNLPERIDYYFPVGNPEDHLYRLIINNQLLSSVKRPLFLNYLRNFQPKSELYRDILEIFQQQISMKRFCRSQSIQSIGYGLETIRPNIEFHRLLYTSFVTNVNTNMLTDMLSFLIGQTSEYDSLFGLDSNNSTNGNNNGTVQFILINNQFQKKWDERFKQWLICIQNVFSYQLPRMGKDYITRLVFDPRHLTLALIKNGYRAIGGINFRPFISKGFSEIVFCAVSSDEQVKGYGTRMMNHLKDYHLSQGIYYFLTYADSYAIGYFKKLGFTEYVTLPREQYHGFIKEYDGATLMECRLDSRLSYNSIGQILLMQRTIVQKMIESKQTTNQSKSFSYKFPNDHRLVPLSFIQRKNRSKIKFDTIDTIDFSDHSKELYPKLKSILAKLKSHQDSWPFIERIDERDASNYYDVIRFPMDLTTITERLKRYYYVNVHLFHCDIKRIFFNCRTFNSEDTEYFKMANTLERYYIDLMKEQGLLTKTLLNEKMIISSSTSSTSTHRDHDRHHHESMIHQ</sequence>
<dbReference type="SUPFAM" id="SSF55729">
    <property type="entry name" value="Acyl-CoA N-acyltransferases (Nat)"/>
    <property type="match status" value="1"/>
</dbReference>
<dbReference type="InterPro" id="IPR036427">
    <property type="entry name" value="Bromodomain-like_sf"/>
</dbReference>
<evidence type="ECO:0000256" key="10">
    <source>
        <dbReference type="ARBA" id="ARBA00023163"/>
    </source>
</evidence>
<proteinExistence type="inferred from homology"/>
<dbReference type="RefSeq" id="XP_027195495.1">
    <property type="nucleotide sequence ID" value="XM_027339694.1"/>
</dbReference>
<comment type="catalytic activity">
    <reaction evidence="14">
        <text>L-lysyl-[histone] + acetyl-CoA = N(6)-acetyl-L-lysyl-[histone] + CoA + H(+)</text>
        <dbReference type="Rhea" id="RHEA:21992"/>
        <dbReference type="Rhea" id="RHEA-COMP:9845"/>
        <dbReference type="Rhea" id="RHEA-COMP:11338"/>
        <dbReference type="ChEBI" id="CHEBI:15378"/>
        <dbReference type="ChEBI" id="CHEBI:29969"/>
        <dbReference type="ChEBI" id="CHEBI:57287"/>
        <dbReference type="ChEBI" id="CHEBI:57288"/>
        <dbReference type="ChEBI" id="CHEBI:61930"/>
        <dbReference type="EC" id="2.3.1.48"/>
    </reaction>
    <physiologicalReaction direction="left-to-right" evidence="14">
        <dbReference type="Rhea" id="RHEA:21993"/>
    </physiologicalReaction>
</comment>
<evidence type="ECO:0000256" key="15">
    <source>
        <dbReference type="PROSITE-ProRule" id="PRU00035"/>
    </source>
</evidence>
<evidence type="ECO:0000256" key="5">
    <source>
        <dbReference type="ARBA" id="ARBA00022679"/>
    </source>
</evidence>
<keyword evidence="11" id="KW-0206">Cytoskeleton</keyword>
<dbReference type="Gene3D" id="1.20.920.10">
    <property type="entry name" value="Bromodomain-like"/>
    <property type="match status" value="1"/>
</dbReference>
<dbReference type="PRINTS" id="PR00503">
    <property type="entry name" value="BROMODOMAIN"/>
</dbReference>
<evidence type="ECO:0000256" key="13">
    <source>
        <dbReference type="ARBA" id="ARBA00023315"/>
    </source>
</evidence>
<evidence type="ECO:0000313" key="19">
    <source>
        <dbReference type="Proteomes" id="UP000515146"/>
    </source>
</evidence>
<evidence type="ECO:0000259" key="18">
    <source>
        <dbReference type="PROSITE" id="PS51186"/>
    </source>
</evidence>
<evidence type="ECO:0000256" key="12">
    <source>
        <dbReference type="ARBA" id="ARBA00023242"/>
    </source>
</evidence>
<dbReference type="FunCoup" id="A0A6P6XQ03">
    <property type="interactions" value="327"/>
</dbReference>
<keyword evidence="19" id="KW-1185">Reference proteome</keyword>
<dbReference type="InterPro" id="IPR000182">
    <property type="entry name" value="GNAT_dom"/>
</dbReference>
<evidence type="ECO:0000256" key="16">
    <source>
        <dbReference type="SAM" id="MobiDB-lite"/>
    </source>
</evidence>
<gene>
    <name evidence="20" type="primary">LOC113790079</name>
</gene>
<feature type="domain" description="N-acetyltransferase" evidence="18">
    <location>
        <begin position="728"/>
        <end position="875"/>
    </location>
</feature>
<dbReference type="InterPro" id="IPR009464">
    <property type="entry name" value="PCAF_N"/>
</dbReference>
<dbReference type="InterPro" id="IPR037800">
    <property type="entry name" value="GCN5"/>
</dbReference>
<organism evidence="19 20">
    <name type="scientific">Dermatophagoides pteronyssinus</name>
    <name type="common">European house dust mite</name>
    <dbReference type="NCBI Taxonomy" id="6956"/>
    <lineage>
        <taxon>Eukaryota</taxon>
        <taxon>Metazoa</taxon>
        <taxon>Ecdysozoa</taxon>
        <taxon>Arthropoda</taxon>
        <taxon>Chelicerata</taxon>
        <taxon>Arachnida</taxon>
        <taxon>Acari</taxon>
        <taxon>Acariformes</taxon>
        <taxon>Sarcoptiformes</taxon>
        <taxon>Astigmata</taxon>
        <taxon>Psoroptidia</taxon>
        <taxon>Analgoidea</taxon>
        <taxon>Pyroglyphidae</taxon>
        <taxon>Dermatophagoidinae</taxon>
        <taxon>Dermatophagoides</taxon>
    </lineage>
</organism>
<dbReference type="PANTHER" id="PTHR45750">
    <property type="entry name" value="GH11602P"/>
    <property type="match status" value="1"/>
</dbReference>
<dbReference type="KEGG" id="dpte:113790079"/>
<comment type="similarity">
    <text evidence="3">Belongs to the acetyltransferase family. GCN5 subfamily.</text>
</comment>
<evidence type="ECO:0000256" key="1">
    <source>
        <dbReference type="ARBA" id="ARBA00004123"/>
    </source>
</evidence>
<dbReference type="Gene3D" id="3.40.630.30">
    <property type="match status" value="1"/>
</dbReference>
<dbReference type="GO" id="GO:0005634">
    <property type="term" value="C:nucleus"/>
    <property type="evidence" value="ECO:0007669"/>
    <property type="project" value="UniProtKB-SubCell"/>
</dbReference>
<evidence type="ECO:0000256" key="9">
    <source>
        <dbReference type="ARBA" id="ARBA00023159"/>
    </source>
</evidence>
<keyword evidence="6" id="KW-0156">Chromatin regulator</keyword>
<evidence type="ECO:0000256" key="2">
    <source>
        <dbReference type="ARBA" id="ARBA00004300"/>
    </source>
</evidence>
<feature type="region of interest" description="Disordered" evidence="16">
    <location>
        <begin position="1066"/>
        <end position="1088"/>
    </location>
</feature>
<reference evidence="20" key="1">
    <citation type="submission" date="2025-08" db="UniProtKB">
        <authorList>
            <consortium name="RefSeq"/>
        </authorList>
    </citation>
    <scope>IDENTIFICATION</scope>
    <source>
        <strain evidence="20">Airmid</strain>
    </source>
</reference>
<evidence type="ECO:0000256" key="11">
    <source>
        <dbReference type="ARBA" id="ARBA00023212"/>
    </source>
</evidence>
<keyword evidence="5" id="KW-0808">Transferase</keyword>
<evidence type="ECO:0000256" key="14">
    <source>
        <dbReference type="ARBA" id="ARBA00048940"/>
    </source>
</evidence>
<dbReference type="PANTHER" id="PTHR45750:SF3">
    <property type="entry name" value="HISTONE ACETYLTRANSFERASE"/>
    <property type="match status" value="1"/>
</dbReference>
<evidence type="ECO:0000256" key="6">
    <source>
        <dbReference type="ARBA" id="ARBA00022853"/>
    </source>
</evidence>
<evidence type="ECO:0000259" key="17">
    <source>
        <dbReference type="PROSITE" id="PS50014"/>
    </source>
</evidence>
<keyword evidence="7" id="KW-0805">Transcription regulation</keyword>
<dbReference type="GO" id="GO:0005813">
    <property type="term" value="C:centrosome"/>
    <property type="evidence" value="ECO:0007669"/>
    <property type="project" value="UniProtKB-SubCell"/>
</dbReference>
<accession>A0A6P6XQ03</accession>
<comment type="subcellular location">
    <subcellularLocation>
        <location evidence="2">Cytoplasm</location>
        <location evidence="2">Cytoskeleton</location>
        <location evidence="2">Microtubule organizing center</location>
        <location evidence="2">Centrosome</location>
    </subcellularLocation>
    <subcellularLocation>
        <location evidence="1">Nucleus</location>
    </subcellularLocation>
</comment>
<dbReference type="PROSITE" id="PS50014">
    <property type="entry name" value="BROMODOMAIN_2"/>
    <property type="match status" value="1"/>
</dbReference>
<evidence type="ECO:0000256" key="4">
    <source>
        <dbReference type="ARBA" id="ARBA00013184"/>
    </source>
</evidence>
<dbReference type="OMA" id="PNIEFHR"/>
<dbReference type="Proteomes" id="UP000515146">
    <property type="component" value="Unplaced"/>
</dbReference>
<dbReference type="EC" id="2.3.1.48" evidence="4"/>
<keyword evidence="8 15" id="KW-0103">Bromodomain</keyword>
<dbReference type="PROSITE" id="PS51186">
    <property type="entry name" value="GNAT"/>
    <property type="match status" value="1"/>
</dbReference>
<name>A0A6P6XQ03_DERPT</name>
<dbReference type="SMART" id="SM00297">
    <property type="entry name" value="BROMO"/>
    <property type="match status" value="1"/>
</dbReference>
<dbReference type="InterPro" id="IPR001487">
    <property type="entry name" value="Bromodomain"/>
</dbReference>
<evidence type="ECO:0000256" key="7">
    <source>
        <dbReference type="ARBA" id="ARBA00023015"/>
    </source>
</evidence>
<feature type="region of interest" description="Disordered" evidence="16">
    <location>
        <begin position="466"/>
        <end position="494"/>
    </location>
</feature>
<dbReference type="Pfam" id="PF06466">
    <property type="entry name" value="PCAF_N"/>
    <property type="match status" value="1"/>
</dbReference>
<feature type="compositionally biased region" description="Acidic residues" evidence="16">
    <location>
        <begin position="475"/>
        <end position="494"/>
    </location>
</feature>
<dbReference type="InterPro" id="IPR018359">
    <property type="entry name" value="Bromodomain_CS"/>
</dbReference>
<keyword evidence="11" id="KW-0963">Cytoplasm</keyword>
<keyword evidence="13" id="KW-0012">Acyltransferase</keyword>
<dbReference type="OrthoDB" id="1937912at2759"/>
<dbReference type="GO" id="GO:0043992">
    <property type="term" value="F:histone H3K9 acetyltransferase activity"/>
    <property type="evidence" value="ECO:0007669"/>
    <property type="project" value="UniProtKB-ARBA"/>
</dbReference>
<dbReference type="GO" id="GO:0140672">
    <property type="term" value="C:ATAC complex"/>
    <property type="evidence" value="ECO:0007669"/>
    <property type="project" value="TreeGrafter"/>
</dbReference>
<evidence type="ECO:0000256" key="8">
    <source>
        <dbReference type="ARBA" id="ARBA00023117"/>
    </source>
</evidence>
<dbReference type="GO" id="GO:0045944">
    <property type="term" value="P:positive regulation of transcription by RNA polymerase II"/>
    <property type="evidence" value="ECO:0007669"/>
    <property type="project" value="TreeGrafter"/>
</dbReference>
<dbReference type="PROSITE" id="PS00633">
    <property type="entry name" value="BROMODOMAIN_1"/>
    <property type="match status" value="1"/>
</dbReference>
<dbReference type="Pfam" id="PF00439">
    <property type="entry name" value="Bromodomain"/>
    <property type="match status" value="1"/>
</dbReference>
<feature type="domain" description="Bromo" evidence="17">
    <location>
        <begin position="963"/>
        <end position="1033"/>
    </location>
</feature>
<keyword evidence="9" id="KW-0010">Activator</keyword>
<evidence type="ECO:0000313" key="20">
    <source>
        <dbReference type="RefSeq" id="XP_027195495.1"/>
    </source>
</evidence>
<evidence type="ECO:0000256" key="3">
    <source>
        <dbReference type="ARBA" id="ARBA00008607"/>
    </source>
</evidence>
<dbReference type="CDD" id="cd05509">
    <property type="entry name" value="Bromo_gcn5_like"/>
    <property type="match status" value="1"/>
</dbReference>
<dbReference type="Pfam" id="PF00583">
    <property type="entry name" value="Acetyltransf_1"/>
    <property type="match status" value="1"/>
</dbReference>
<dbReference type="SUPFAM" id="SSF47370">
    <property type="entry name" value="Bromodomain"/>
    <property type="match status" value="1"/>
</dbReference>
<keyword evidence="12" id="KW-0539">Nucleus</keyword>
<dbReference type="InterPro" id="IPR016181">
    <property type="entry name" value="Acyl_CoA_acyltransferase"/>
</dbReference>
<protein>
    <recommendedName>
        <fullName evidence="4">histone acetyltransferase</fullName>
        <ecNumber evidence="4">2.3.1.48</ecNumber>
    </recommendedName>
</protein>
<dbReference type="InParanoid" id="A0A6P6XQ03"/>
<keyword evidence="10" id="KW-0804">Transcription</keyword>
<dbReference type="AlphaFoldDB" id="A0A6P6XQ03"/>